<keyword evidence="2" id="KW-0732">Signal</keyword>
<dbReference type="AlphaFoldDB" id="A0A1L7XD67"/>
<organism evidence="3 4">
    <name type="scientific">Phialocephala subalpina</name>
    <dbReference type="NCBI Taxonomy" id="576137"/>
    <lineage>
        <taxon>Eukaryota</taxon>
        <taxon>Fungi</taxon>
        <taxon>Dikarya</taxon>
        <taxon>Ascomycota</taxon>
        <taxon>Pezizomycotina</taxon>
        <taxon>Leotiomycetes</taxon>
        <taxon>Helotiales</taxon>
        <taxon>Mollisiaceae</taxon>
        <taxon>Phialocephala</taxon>
        <taxon>Phialocephala fortinii species complex</taxon>
    </lineage>
</organism>
<feature type="chain" id="PRO_5013018805" evidence="2">
    <location>
        <begin position="28"/>
        <end position="102"/>
    </location>
</feature>
<protein>
    <submittedName>
        <fullName evidence="3">Uncharacterized protein</fullName>
    </submittedName>
</protein>
<proteinExistence type="predicted"/>
<accession>A0A1L7XD67</accession>
<feature type="region of interest" description="Disordered" evidence="1">
    <location>
        <begin position="51"/>
        <end position="102"/>
    </location>
</feature>
<feature type="signal peptide" evidence="2">
    <location>
        <begin position="1"/>
        <end position="27"/>
    </location>
</feature>
<name>A0A1L7XD67_9HELO</name>
<dbReference type="Proteomes" id="UP000184330">
    <property type="component" value="Unassembled WGS sequence"/>
</dbReference>
<reference evidence="3 4" key="1">
    <citation type="submission" date="2016-03" db="EMBL/GenBank/DDBJ databases">
        <authorList>
            <person name="Ploux O."/>
        </authorList>
    </citation>
    <scope>NUCLEOTIDE SEQUENCE [LARGE SCALE GENOMIC DNA]</scope>
    <source>
        <strain evidence="3 4">UAMH 11012</strain>
    </source>
</reference>
<dbReference type="EMBL" id="FJOG01000022">
    <property type="protein sequence ID" value="CZR62958.1"/>
    <property type="molecule type" value="Genomic_DNA"/>
</dbReference>
<sequence length="102" mass="10721">MRFSTISVLATLIITVLGVAIPSPVQAAGLIPARDSESSYTLRVRADDATAVDDGRGGYNRRAEAGDDGRGGYNRRAEAGEDGKGGYNRRAEDGEDGRGGYN</sequence>
<evidence type="ECO:0000313" key="3">
    <source>
        <dbReference type="EMBL" id="CZR62958.1"/>
    </source>
</evidence>
<evidence type="ECO:0000256" key="2">
    <source>
        <dbReference type="SAM" id="SignalP"/>
    </source>
</evidence>
<evidence type="ECO:0000313" key="4">
    <source>
        <dbReference type="Proteomes" id="UP000184330"/>
    </source>
</evidence>
<dbReference type="OrthoDB" id="3545215at2759"/>
<evidence type="ECO:0000256" key="1">
    <source>
        <dbReference type="SAM" id="MobiDB-lite"/>
    </source>
</evidence>
<keyword evidence="4" id="KW-1185">Reference proteome</keyword>
<gene>
    <name evidence="3" type="ORF">PAC_12855</name>
</gene>